<feature type="region of interest" description="Disordered" evidence="1">
    <location>
        <begin position="196"/>
        <end position="238"/>
    </location>
</feature>
<evidence type="ECO:0000313" key="4">
    <source>
        <dbReference type="Proteomes" id="UP000586042"/>
    </source>
</evidence>
<evidence type="ECO:0000313" key="3">
    <source>
        <dbReference type="EMBL" id="NUW34444.1"/>
    </source>
</evidence>
<comment type="caution">
    <text evidence="3">The sequence shown here is derived from an EMBL/GenBank/DDBJ whole genome shotgun (WGS) entry which is preliminary data.</text>
</comment>
<accession>A0A7Y6M5M3</accession>
<protein>
    <submittedName>
        <fullName evidence="3">Helix-turn-helix domain-containing protein</fullName>
    </submittedName>
</protein>
<dbReference type="InterPro" id="IPR011991">
    <property type="entry name" value="ArsR-like_HTH"/>
</dbReference>
<dbReference type="SMART" id="SM00418">
    <property type="entry name" value="HTH_ARSR"/>
    <property type="match status" value="1"/>
</dbReference>
<gene>
    <name evidence="3" type="ORF">HTZ77_23825</name>
</gene>
<sequence>MMQSKGYSARTLDAKALKSFAHPLRLRLYELLDEHGPSTATRLAALLEQNTGATSYHLRELARHGMIETAPELGKGKEKYWRIVPGGFTYGEPSQDDPEAASAFSFLLDDLIRQRGAELARWRAEATAAPEEWVQASGFGRRSLRLTPQEAEDMRDEVLEVLDRYRVMADQRQERSGGRPDPALGHVVVHFDTFPVGVADGTDEGTNEGVAEGTDEGTDDGTVGQGAEGTEGSGRDAR</sequence>
<feature type="compositionally biased region" description="Gly residues" evidence="1">
    <location>
        <begin position="223"/>
        <end position="232"/>
    </location>
</feature>
<keyword evidence="4" id="KW-1185">Reference proteome</keyword>
<dbReference type="EMBL" id="JABWGN010000009">
    <property type="protein sequence ID" value="NUW34444.1"/>
    <property type="molecule type" value="Genomic_DNA"/>
</dbReference>
<dbReference type="InterPro" id="IPR001845">
    <property type="entry name" value="HTH_ArsR_DNA-bd_dom"/>
</dbReference>
<dbReference type="Gene3D" id="1.10.10.10">
    <property type="entry name" value="Winged helix-like DNA-binding domain superfamily/Winged helix DNA-binding domain"/>
    <property type="match status" value="1"/>
</dbReference>
<dbReference type="InterPro" id="IPR036390">
    <property type="entry name" value="WH_DNA-bd_sf"/>
</dbReference>
<reference evidence="3 4" key="1">
    <citation type="submission" date="2020-06" db="EMBL/GenBank/DDBJ databases">
        <title>Nonomuraea sp. SMC257, a novel actinomycete isolated from soil.</title>
        <authorList>
            <person name="Chanama M."/>
        </authorList>
    </citation>
    <scope>NUCLEOTIDE SEQUENCE [LARGE SCALE GENOMIC DNA]</scope>
    <source>
        <strain evidence="3 4">SMC257</strain>
    </source>
</reference>
<dbReference type="Proteomes" id="UP000586042">
    <property type="component" value="Unassembled WGS sequence"/>
</dbReference>
<dbReference type="CDD" id="cd00090">
    <property type="entry name" value="HTH_ARSR"/>
    <property type="match status" value="1"/>
</dbReference>
<name>A0A7Y6M5M3_9ACTN</name>
<dbReference type="Pfam" id="PF12840">
    <property type="entry name" value="HTH_20"/>
    <property type="match status" value="1"/>
</dbReference>
<evidence type="ECO:0000256" key="1">
    <source>
        <dbReference type="SAM" id="MobiDB-lite"/>
    </source>
</evidence>
<dbReference type="SUPFAM" id="SSF46785">
    <property type="entry name" value="Winged helix' DNA-binding domain"/>
    <property type="match status" value="1"/>
</dbReference>
<proteinExistence type="predicted"/>
<evidence type="ECO:0000259" key="2">
    <source>
        <dbReference type="SMART" id="SM00418"/>
    </source>
</evidence>
<dbReference type="InterPro" id="IPR036388">
    <property type="entry name" value="WH-like_DNA-bd_sf"/>
</dbReference>
<dbReference type="AlphaFoldDB" id="A0A7Y6M5M3"/>
<feature type="domain" description="HTH arsR-type" evidence="2">
    <location>
        <begin position="15"/>
        <end position="109"/>
    </location>
</feature>
<organism evidence="3 4">
    <name type="scientific">Nonomuraea montanisoli</name>
    <dbReference type="NCBI Taxonomy" id="2741721"/>
    <lineage>
        <taxon>Bacteria</taxon>
        <taxon>Bacillati</taxon>
        <taxon>Actinomycetota</taxon>
        <taxon>Actinomycetes</taxon>
        <taxon>Streptosporangiales</taxon>
        <taxon>Streptosporangiaceae</taxon>
        <taxon>Nonomuraea</taxon>
    </lineage>
</organism>
<dbReference type="GO" id="GO:0003700">
    <property type="term" value="F:DNA-binding transcription factor activity"/>
    <property type="evidence" value="ECO:0007669"/>
    <property type="project" value="InterPro"/>
</dbReference>